<keyword evidence="2" id="KW-1185">Reference proteome</keyword>
<feature type="non-terminal residue" evidence="1">
    <location>
        <position position="1"/>
    </location>
</feature>
<evidence type="ECO:0000313" key="1">
    <source>
        <dbReference type="EMBL" id="KAJ1216753.1"/>
    </source>
</evidence>
<dbReference type="EMBL" id="JANPWB010000001">
    <property type="protein sequence ID" value="KAJ1216753.1"/>
    <property type="molecule type" value="Genomic_DNA"/>
</dbReference>
<feature type="non-terminal residue" evidence="1">
    <location>
        <position position="50"/>
    </location>
</feature>
<name>A0AAV7WRM2_PLEWA</name>
<protein>
    <submittedName>
        <fullName evidence="1">Uncharacterized protein</fullName>
    </submittedName>
</protein>
<proteinExistence type="predicted"/>
<comment type="caution">
    <text evidence="1">The sequence shown here is derived from an EMBL/GenBank/DDBJ whole genome shotgun (WGS) entry which is preliminary data.</text>
</comment>
<evidence type="ECO:0000313" key="2">
    <source>
        <dbReference type="Proteomes" id="UP001066276"/>
    </source>
</evidence>
<gene>
    <name evidence="1" type="ORF">NDU88_004352</name>
</gene>
<organism evidence="1 2">
    <name type="scientific">Pleurodeles waltl</name>
    <name type="common">Iberian ribbed newt</name>
    <dbReference type="NCBI Taxonomy" id="8319"/>
    <lineage>
        <taxon>Eukaryota</taxon>
        <taxon>Metazoa</taxon>
        <taxon>Chordata</taxon>
        <taxon>Craniata</taxon>
        <taxon>Vertebrata</taxon>
        <taxon>Euteleostomi</taxon>
        <taxon>Amphibia</taxon>
        <taxon>Batrachia</taxon>
        <taxon>Caudata</taxon>
        <taxon>Salamandroidea</taxon>
        <taxon>Salamandridae</taxon>
        <taxon>Pleurodelinae</taxon>
        <taxon>Pleurodeles</taxon>
    </lineage>
</organism>
<dbReference type="AlphaFoldDB" id="A0AAV7WRM2"/>
<sequence>GKAFACAKTCMFAIKIKKILVTPVWCSTHDLAIMGCASVSGRLDLKYVFI</sequence>
<dbReference type="Proteomes" id="UP001066276">
    <property type="component" value="Chromosome 1_1"/>
</dbReference>
<accession>A0AAV7WRM2</accession>
<reference evidence="1" key="1">
    <citation type="journal article" date="2022" name="bioRxiv">
        <title>Sequencing and chromosome-scale assembly of the giantPleurodeles waltlgenome.</title>
        <authorList>
            <person name="Brown T."/>
            <person name="Elewa A."/>
            <person name="Iarovenko S."/>
            <person name="Subramanian E."/>
            <person name="Araus A.J."/>
            <person name="Petzold A."/>
            <person name="Susuki M."/>
            <person name="Suzuki K.-i.T."/>
            <person name="Hayashi T."/>
            <person name="Toyoda A."/>
            <person name="Oliveira C."/>
            <person name="Osipova E."/>
            <person name="Leigh N.D."/>
            <person name="Simon A."/>
            <person name="Yun M.H."/>
        </authorList>
    </citation>
    <scope>NUCLEOTIDE SEQUENCE</scope>
    <source>
        <strain evidence="1">20211129_DDA</strain>
        <tissue evidence="1">Liver</tissue>
    </source>
</reference>